<sequence length="134" mass="14136">MKSPSFRGPLAYGNHRPMKLRLLAHCLVLALFVTASVLTAFVSPAKAGYGRVEVEAAIPMAVDMPCCPPDQAGSLDCKTNCPALTFCLAKCFASEPMTAFATLAQPIIVALGMTGDDAAQASRPFEPPARPPRT</sequence>
<gene>
    <name evidence="1" type="ORF">CYD53_105153</name>
</gene>
<evidence type="ECO:0000313" key="1">
    <source>
        <dbReference type="EMBL" id="POR52488.1"/>
    </source>
</evidence>
<keyword evidence="2" id="KW-1185">Reference proteome</keyword>
<accession>A0A2S4MCK4</accession>
<organism evidence="1 2">
    <name type="scientific">Bosea psychrotolerans</name>
    <dbReference type="NCBI Taxonomy" id="1871628"/>
    <lineage>
        <taxon>Bacteria</taxon>
        <taxon>Pseudomonadati</taxon>
        <taxon>Pseudomonadota</taxon>
        <taxon>Alphaproteobacteria</taxon>
        <taxon>Hyphomicrobiales</taxon>
        <taxon>Boseaceae</taxon>
        <taxon>Bosea</taxon>
    </lineage>
</organism>
<dbReference type="AlphaFoldDB" id="A0A2S4MCK4"/>
<protein>
    <submittedName>
        <fullName evidence="1">Uncharacterized protein</fullName>
    </submittedName>
</protein>
<comment type="caution">
    <text evidence="1">The sequence shown here is derived from an EMBL/GenBank/DDBJ whole genome shotgun (WGS) entry which is preliminary data.</text>
</comment>
<dbReference type="EMBL" id="PQFZ01000005">
    <property type="protein sequence ID" value="POR52488.1"/>
    <property type="molecule type" value="Genomic_DNA"/>
</dbReference>
<proteinExistence type="predicted"/>
<name>A0A2S4MCK4_9HYPH</name>
<reference evidence="1 2" key="1">
    <citation type="submission" date="2018-01" db="EMBL/GenBank/DDBJ databases">
        <title>Genomic Encyclopedia of Type Strains, Phase III (KMG-III): the genomes of soil and plant-associated and newly described type strains.</title>
        <authorList>
            <person name="Whitman W."/>
        </authorList>
    </citation>
    <scope>NUCLEOTIDE SEQUENCE [LARGE SCALE GENOMIC DNA]</scope>
    <source>
        <strain evidence="1 2">1131</strain>
    </source>
</reference>
<evidence type="ECO:0000313" key="2">
    <source>
        <dbReference type="Proteomes" id="UP000236919"/>
    </source>
</evidence>
<dbReference type="Proteomes" id="UP000236919">
    <property type="component" value="Unassembled WGS sequence"/>
</dbReference>